<name>A0A1S7RFB3_AGRTU</name>
<gene>
    <name evidence="2" type="ORF">AGR4C_Lc130172</name>
</gene>
<feature type="region of interest" description="Disordered" evidence="1">
    <location>
        <begin position="1"/>
        <end position="75"/>
    </location>
</feature>
<protein>
    <submittedName>
        <fullName evidence="2">Uncharacterized protein</fullName>
    </submittedName>
</protein>
<evidence type="ECO:0000313" key="2">
    <source>
        <dbReference type="EMBL" id="CUX51630.1"/>
    </source>
</evidence>
<reference evidence="2 3" key="1">
    <citation type="submission" date="2016-01" db="EMBL/GenBank/DDBJ databases">
        <authorList>
            <person name="Oliw E.H."/>
        </authorList>
    </citation>
    <scope>NUCLEOTIDE SEQUENCE [LARGE SCALE GENOMIC DNA]</scope>
    <source>
        <strain evidence="2 3">Kerr 14</strain>
    </source>
</reference>
<dbReference type="AlphaFoldDB" id="A0A1S7RFB3"/>
<organism evidence="2 3">
    <name type="scientific">Agrobacterium tumefaciens str. Kerr 14</name>
    <dbReference type="NCBI Taxonomy" id="1183424"/>
    <lineage>
        <taxon>Bacteria</taxon>
        <taxon>Pseudomonadati</taxon>
        <taxon>Pseudomonadota</taxon>
        <taxon>Alphaproteobacteria</taxon>
        <taxon>Hyphomicrobiales</taxon>
        <taxon>Rhizobiaceae</taxon>
        <taxon>Rhizobium/Agrobacterium group</taxon>
        <taxon>Agrobacterium</taxon>
        <taxon>Agrobacterium tumefaciens complex</taxon>
    </lineage>
</organism>
<dbReference type="EMBL" id="FBWC01000023">
    <property type="protein sequence ID" value="CUX51630.1"/>
    <property type="molecule type" value="Genomic_DNA"/>
</dbReference>
<feature type="compositionally biased region" description="Basic and acidic residues" evidence="1">
    <location>
        <begin position="42"/>
        <end position="58"/>
    </location>
</feature>
<evidence type="ECO:0000256" key="1">
    <source>
        <dbReference type="SAM" id="MobiDB-lite"/>
    </source>
</evidence>
<sequence length="75" mass="8011">MMFSPSFPGEAHSGGNESQSFSATFDGPFPARQLHPPPVAERQAHEGEGFRHPNETVGRRIGISSPGPSLPIKLS</sequence>
<accession>A0A1S7RFB3</accession>
<proteinExistence type="predicted"/>
<dbReference type="Proteomes" id="UP000191897">
    <property type="component" value="Unassembled WGS sequence"/>
</dbReference>
<evidence type="ECO:0000313" key="3">
    <source>
        <dbReference type="Proteomes" id="UP000191897"/>
    </source>
</evidence>